<keyword evidence="13" id="KW-1185">Reference proteome</keyword>
<dbReference type="GO" id="GO:0009037">
    <property type="term" value="F:tyrosine-based site-specific recombinase activity"/>
    <property type="evidence" value="ECO:0007669"/>
    <property type="project" value="UniProtKB-UniRule"/>
</dbReference>
<dbReference type="PROSITE" id="PS51900">
    <property type="entry name" value="CB"/>
    <property type="match status" value="1"/>
</dbReference>
<dbReference type="CDD" id="cd00798">
    <property type="entry name" value="INT_XerDC_C"/>
    <property type="match status" value="1"/>
</dbReference>
<dbReference type="AlphaFoldDB" id="A0A2P7TYJ4"/>
<dbReference type="GO" id="GO:0051301">
    <property type="term" value="P:cell division"/>
    <property type="evidence" value="ECO:0007669"/>
    <property type="project" value="UniProtKB-KW"/>
</dbReference>
<dbReference type="Pfam" id="PF00589">
    <property type="entry name" value="Phage_integrase"/>
    <property type="match status" value="1"/>
</dbReference>
<organism evidence="12 13">
    <name type="scientific">Neisseria iguanae</name>
    <dbReference type="NCBI Taxonomy" id="90242"/>
    <lineage>
        <taxon>Bacteria</taxon>
        <taxon>Pseudomonadati</taxon>
        <taxon>Pseudomonadota</taxon>
        <taxon>Betaproteobacteria</taxon>
        <taxon>Neisseriales</taxon>
        <taxon>Neisseriaceae</taxon>
        <taxon>Neisseria</taxon>
    </lineage>
</organism>
<dbReference type="PANTHER" id="PTHR30349">
    <property type="entry name" value="PHAGE INTEGRASE-RELATED"/>
    <property type="match status" value="1"/>
</dbReference>
<keyword evidence="2 9" id="KW-0963">Cytoplasm</keyword>
<evidence type="ECO:0000259" key="10">
    <source>
        <dbReference type="PROSITE" id="PS51898"/>
    </source>
</evidence>
<dbReference type="InterPro" id="IPR013762">
    <property type="entry name" value="Integrase-like_cat_sf"/>
</dbReference>
<evidence type="ECO:0000313" key="13">
    <source>
        <dbReference type="Proteomes" id="UP000241868"/>
    </source>
</evidence>
<dbReference type="GO" id="GO:0003677">
    <property type="term" value="F:DNA binding"/>
    <property type="evidence" value="ECO:0007669"/>
    <property type="project" value="UniProtKB-UniRule"/>
</dbReference>
<proteinExistence type="inferred from homology"/>
<keyword evidence="3 9" id="KW-0132">Cell division</keyword>
<comment type="similarity">
    <text evidence="9">Belongs to the 'phage' integrase family. XerC subfamily.</text>
</comment>
<evidence type="ECO:0000256" key="7">
    <source>
        <dbReference type="ARBA" id="ARBA00023172"/>
    </source>
</evidence>
<dbReference type="InterPro" id="IPR050090">
    <property type="entry name" value="Tyrosine_recombinase_XerCD"/>
</dbReference>
<name>A0A2P7TYJ4_9NEIS</name>
<dbReference type="GO" id="GO:0006313">
    <property type="term" value="P:DNA transposition"/>
    <property type="evidence" value="ECO:0007669"/>
    <property type="project" value="UniProtKB-UniRule"/>
</dbReference>
<feature type="active site" evidence="9">
    <location>
        <position position="240"/>
    </location>
</feature>
<dbReference type="RefSeq" id="WP_106742440.1">
    <property type="nucleotide sequence ID" value="NZ_PXYY01000072.1"/>
</dbReference>
<accession>A0A2P7TYJ4</accession>
<dbReference type="EMBL" id="PXYY01000072">
    <property type="protein sequence ID" value="PSJ79788.1"/>
    <property type="molecule type" value="Genomic_DNA"/>
</dbReference>
<dbReference type="InterPro" id="IPR011010">
    <property type="entry name" value="DNA_brk_join_enz"/>
</dbReference>
<keyword evidence="8 9" id="KW-0131">Cell cycle</keyword>
<dbReference type="Proteomes" id="UP000241868">
    <property type="component" value="Unassembled WGS sequence"/>
</dbReference>
<feature type="active site" evidence="9">
    <location>
        <position position="243"/>
    </location>
</feature>
<reference evidence="12 13" key="1">
    <citation type="submission" date="2018-03" db="EMBL/GenBank/DDBJ databases">
        <title>Neisseria weixii sp. nov., isolated from the intestinal contents of Tibetan Plateau pika (Ochotona curzoniae) in Yushu, Qinghai Province, China.</title>
        <authorList>
            <person name="Gui Z."/>
        </authorList>
    </citation>
    <scope>NUCLEOTIDE SEQUENCE [LARGE SCALE GENOMIC DNA]</scope>
    <source>
        <strain evidence="12 13">ATCC 51483</strain>
    </source>
</reference>
<dbReference type="Gene3D" id="1.10.150.130">
    <property type="match status" value="1"/>
</dbReference>
<dbReference type="PROSITE" id="PS51898">
    <property type="entry name" value="TYR_RECOMBINASE"/>
    <property type="match status" value="1"/>
</dbReference>
<feature type="active site" evidence="9">
    <location>
        <position position="266"/>
    </location>
</feature>
<feature type="domain" description="Tyr recombinase" evidence="10">
    <location>
        <begin position="109"/>
        <end position="288"/>
    </location>
</feature>
<keyword evidence="4 9" id="KW-0159">Chromosome partition</keyword>
<dbReference type="InterPro" id="IPR023009">
    <property type="entry name" value="Tyrosine_recombinase_XerC/XerD"/>
</dbReference>
<dbReference type="InterPro" id="IPR010998">
    <property type="entry name" value="Integrase_recombinase_N"/>
</dbReference>
<evidence type="ECO:0000256" key="4">
    <source>
        <dbReference type="ARBA" id="ARBA00022829"/>
    </source>
</evidence>
<keyword evidence="6 9" id="KW-0238">DNA-binding</keyword>
<evidence type="ECO:0000256" key="9">
    <source>
        <dbReference type="HAMAP-Rule" id="MF_01808"/>
    </source>
</evidence>
<feature type="active site" description="O-(3'-phospho-DNA)-tyrosine intermediate" evidence="9">
    <location>
        <position position="275"/>
    </location>
</feature>
<evidence type="ECO:0000256" key="2">
    <source>
        <dbReference type="ARBA" id="ARBA00022490"/>
    </source>
</evidence>
<feature type="domain" description="Core-binding (CB)" evidence="11">
    <location>
        <begin position="4"/>
        <end position="88"/>
    </location>
</feature>
<feature type="active site" evidence="9">
    <location>
        <position position="173"/>
    </location>
</feature>
<comment type="caution">
    <text evidence="12">The sequence shown here is derived from an EMBL/GenBank/DDBJ whole genome shotgun (WGS) entry which is preliminary data.</text>
</comment>
<evidence type="ECO:0000256" key="1">
    <source>
        <dbReference type="ARBA" id="ARBA00004496"/>
    </source>
</evidence>
<dbReference type="SUPFAM" id="SSF56349">
    <property type="entry name" value="DNA breaking-rejoining enzymes"/>
    <property type="match status" value="1"/>
</dbReference>
<evidence type="ECO:0000256" key="8">
    <source>
        <dbReference type="ARBA" id="ARBA00023306"/>
    </source>
</evidence>
<dbReference type="Gene3D" id="1.10.443.10">
    <property type="entry name" value="Intergrase catalytic core"/>
    <property type="match status" value="1"/>
</dbReference>
<keyword evidence="7 9" id="KW-0233">DNA recombination</keyword>
<evidence type="ECO:0000313" key="12">
    <source>
        <dbReference type="EMBL" id="PSJ79788.1"/>
    </source>
</evidence>
<dbReference type="GO" id="GO:0005737">
    <property type="term" value="C:cytoplasm"/>
    <property type="evidence" value="ECO:0007669"/>
    <property type="project" value="UniProtKB-SubCell"/>
</dbReference>
<comment type="subunit">
    <text evidence="9">Forms a cyclic heterotetrameric complex composed of two molecules of XerC and two molecules of XerD.</text>
</comment>
<dbReference type="InterPro" id="IPR002104">
    <property type="entry name" value="Integrase_catalytic"/>
</dbReference>
<evidence type="ECO:0000256" key="5">
    <source>
        <dbReference type="ARBA" id="ARBA00022908"/>
    </source>
</evidence>
<dbReference type="GO" id="GO:0007059">
    <property type="term" value="P:chromosome segregation"/>
    <property type="evidence" value="ECO:0007669"/>
    <property type="project" value="UniProtKB-UniRule"/>
</dbReference>
<dbReference type="Pfam" id="PF02899">
    <property type="entry name" value="Phage_int_SAM_1"/>
    <property type="match status" value="1"/>
</dbReference>
<dbReference type="HAMAP" id="MF_01808">
    <property type="entry name" value="Recomb_XerC_XerD"/>
    <property type="match status" value="1"/>
</dbReference>
<evidence type="ECO:0000256" key="6">
    <source>
        <dbReference type="ARBA" id="ARBA00023125"/>
    </source>
</evidence>
<protein>
    <recommendedName>
        <fullName evidence="9">Tyrosine recombinase XerC</fullName>
    </recommendedName>
</protein>
<keyword evidence="5 9" id="KW-0229">DNA integration</keyword>
<gene>
    <name evidence="9" type="primary">xerC</name>
    <name evidence="12" type="ORF">C7N83_10085</name>
</gene>
<comment type="subcellular location">
    <subcellularLocation>
        <location evidence="1 9">Cytoplasm</location>
    </subcellularLocation>
</comment>
<sequence>MKQAEFLACQDAYFADLQQQGKSAHTLAAYRRDLAQLNGLLSARPSENEDVVRADMVAALKKLSQQNLGERSLARKLSVWRQYCAWLMKKGAIDKDPTRNIKAPKPLQRLPKALQQEPLNHWLDTDDDDSDLAVRDHAVFELLYGSGLRLSEVHNLNLADVLLDEGWVSVTGKGNKQRQVPLVQKSREAIAAYLPLRIAVAGETALFTGKNGKRLGQRQIQKRLAQWSAKQGSGQHLSPHMMRHSYASHLLQSSRDIRAVQELLGHSNLSTTQIYTKLDFDHLAQVYDEAHPRAKRKKEK</sequence>
<dbReference type="InterPro" id="IPR044068">
    <property type="entry name" value="CB"/>
</dbReference>
<feature type="active site" evidence="9">
    <location>
        <position position="149"/>
    </location>
</feature>
<comment type="function">
    <text evidence="9">Site-specific tyrosine recombinase, which acts by catalyzing the cutting and rejoining of the recombining DNA molecules. The XerC-XerD complex is essential to convert dimers of the bacterial chromosome into monomers to permit their segregation at cell division. It also contributes to the segregational stability of plasmids.</text>
</comment>
<dbReference type="InterPro" id="IPR004107">
    <property type="entry name" value="Integrase_SAM-like_N"/>
</dbReference>
<dbReference type="PANTHER" id="PTHR30349:SF81">
    <property type="entry name" value="TYROSINE RECOMBINASE XERC"/>
    <property type="match status" value="1"/>
</dbReference>
<dbReference type="OrthoDB" id="9801717at2"/>
<evidence type="ECO:0000256" key="3">
    <source>
        <dbReference type="ARBA" id="ARBA00022618"/>
    </source>
</evidence>
<evidence type="ECO:0000259" key="11">
    <source>
        <dbReference type="PROSITE" id="PS51900"/>
    </source>
</evidence>